<gene>
    <name evidence="18" type="ORF">EVG20_g8359</name>
</gene>
<keyword evidence="13" id="KW-0865">Zymogen</keyword>
<dbReference type="SUPFAM" id="SSF54897">
    <property type="entry name" value="Protease propeptides/inhibitors"/>
    <property type="match status" value="1"/>
</dbReference>
<dbReference type="SUPFAM" id="SSF52743">
    <property type="entry name" value="Subtilisin-like"/>
    <property type="match status" value="1"/>
</dbReference>
<dbReference type="GO" id="GO:0006508">
    <property type="term" value="P:proteolysis"/>
    <property type="evidence" value="ECO:0007669"/>
    <property type="project" value="UniProtKB-KW"/>
</dbReference>
<evidence type="ECO:0000313" key="19">
    <source>
        <dbReference type="Proteomes" id="UP000298327"/>
    </source>
</evidence>
<evidence type="ECO:0000256" key="1">
    <source>
        <dbReference type="ARBA" id="ARBA00001910"/>
    </source>
</evidence>
<keyword evidence="10 15" id="KW-0720">Serine protease</keyword>
<evidence type="ECO:0000256" key="15">
    <source>
        <dbReference type="PROSITE-ProRule" id="PRU01032"/>
    </source>
</evidence>
<evidence type="ECO:0000256" key="9">
    <source>
        <dbReference type="ARBA" id="ARBA00022801"/>
    </source>
</evidence>
<feature type="binding site" evidence="15">
    <location>
        <position position="598"/>
    </location>
    <ligand>
        <name>Ca(2+)</name>
        <dbReference type="ChEBI" id="CHEBI:29108"/>
    </ligand>
</feature>
<proteinExistence type="predicted"/>
<keyword evidence="19" id="KW-1185">Reference proteome</keyword>
<keyword evidence="14" id="KW-0325">Glycoprotein</keyword>
<evidence type="ECO:0000256" key="5">
    <source>
        <dbReference type="ARBA" id="ARBA00022525"/>
    </source>
</evidence>
<evidence type="ECO:0000256" key="10">
    <source>
        <dbReference type="ARBA" id="ARBA00022825"/>
    </source>
</evidence>
<keyword evidence="6 15" id="KW-0645">Protease</keyword>
<dbReference type="Pfam" id="PF09286">
    <property type="entry name" value="Pro-kuma_activ"/>
    <property type="match status" value="1"/>
</dbReference>
<dbReference type="OrthoDB" id="409122at2759"/>
<sequence>MRTGQVNRCQASNAADRDLLAQDLFRAVIPSLHRNPKAPDAAPSRPHRTPCALRAGRRAPNSTPKLKERIIAPRNWEPVKRAPPAHTLTLRIALPQPNFSTLEQHLWEVSDPDHARYGEHLSKAEVEALLAPHEDSVSAVESWLAEHGVPAAARTHSPAGDWVKISVPVALAEKMLNTEYHVWKHTADGSTVLRTTHYSLPEALHPHIELIQPTTIFARTNSHRTTFHSSTPPPDSAPAPGNASIFDTQSGIRVDASCNTTITVDCLKQIYNFADYKPQVPDKNSFGITAYLGQFANEVDLNDFYEDQVPQAVNSTFQTILINGGQNNQTAAAAGPEANLDTQFGYGLTFPTPGVFWSTGGEPPFDPDTFEPTNTNEPYADWVDFVLAQHDLPQTISTSYGDDEQTVPKSYAKRVCASFAALGARGVTLTFSSGDFGVGDGNPNPANQSCLALENGKNVTKFLPAFPASCPYVTAVGGTIGIPEVAVNFSGGGFSNYFSRPSYQDAAVESYLAKLPKGAYSGLFNPQGRAYPDVSAQADHFRIFFQGKSHPIGGTSACGPTFAALVSLLNDARIAAHLPPLGFLNPLLYARGVSGFRDITSGNNPGCGTPGFNVSFRVPIILCGSPGADAGVDVQATEGWDPVTGLGTPDFGKLKNIVLGH</sequence>
<dbReference type="EC" id="3.4.14.10" evidence="4"/>
<dbReference type="InterPro" id="IPR030400">
    <property type="entry name" value="Sedolisin_dom"/>
</dbReference>
<protein>
    <recommendedName>
        <fullName evidence="4">tripeptidyl-peptidase II</fullName>
        <ecNumber evidence="4">3.4.14.10</ecNumber>
    </recommendedName>
</protein>
<dbReference type="FunFam" id="3.40.50.200:FF:000015">
    <property type="entry name" value="Tripeptidyl peptidase A"/>
    <property type="match status" value="1"/>
</dbReference>
<feature type="binding site" evidence="15">
    <location>
        <position position="639"/>
    </location>
    <ligand>
        <name>Ca(2+)</name>
        <dbReference type="ChEBI" id="CHEBI:29108"/>
    </ligand>
</feature>
<dbReference type="InterPro" id="IPR036852">
    <property type="entry name" value="Peptidase_S8/S53_dom_sf"/>
</dbReference>
<dbReference type="InterPro" id="IPR015366">
    <property type="entry name" value="S53_propep"/>
</dbReference>
<organism evidence="18 19">
    <name type="scientific">Dentipellis fragilis</name>
    <dbReference type="NCBI Taxonomy" id="205917"/>
    <lineage>
        <taxon>Eukaryota</taxon>
        <taxon>Fungi</taxon>
        <taxon>Dikarya</taxon>
        <taxon>Basidiomycota</taxon>
        <taxon>Agaricomycotina</taxon>
        <taxon>Agaricomycetes</taxon>
        <taxon>Russulales</taxon>
        <taxon>Hericiaceae</taxon>
        <taxon>Dentipellis</taxon>
    </lineage>
</organism>
<dbReference type="EMBL" id="SEOQ01000716">
    <property type="protein sequence ID" value="TFY57907.1"/>
    <property type="molecule type" value="Genomic_DNA"/>
</dbReference>
<comment type="cofactor">
    <cofactor evidence="15">
        <name>Ca(2+)</name>
        <dbReference type="ChEBI" id="CHEBI:29108"/>
    </cofactor>
    <text evidence="15">Binds 1 Ca(2+) ion per subunit.</text>
</comment>
<dbReference type="GO" id="GO:0008240">
    <property type="term" value="F:tripeptidyl-peptidase activity"/>
    <property type="evidence" value="ECO:0007669"/>
    <property type="project" value="UniProtKB-EC"/>
</dbReference>
<dbReference type="GO" id="GO:0004252">
    <property type="term" value="F:serine-type endopeptidase activity"/>
    <property type="evidence" value="ECO:0007669"/>
    <property type="project" value="UniProtKB-UniRule"/>
</dbReference>
<dbReference type="SMART" id="SM00944">
    <property type="entry name" value="Pro-kuma_activ"/>
    <property type="match status" value="1"/>
</dbReference>
<evidence type="ECO:0000313" key="18">
    <source>
        <dbReference type="EMBL" id="TFY57907.1"/>
    </source>
</evidence>
<feature type="active site" description="Charge relay system" evidence="15">
    <location>
        <position position="556"/>
    </location>
</feature>
<evidence type="ECO:0000256" key="13">
    <source>
        <dbReference type="ARBA" id="ARBA00023145"/>
    </source>
</evidence>
<dbReference type="PANTHER" id="PTHR14218">
    <property type="entry name" value="PROTEASE S8 TRIPEPTIDYL PEPTIDASE I CLN2"/>
    <property type="match status" value="1"/>
</dbReference>
<dbReference type="CDD" id="cd04056">
    <property type="entry name" value="Peptidases_S53"/>
    <property type="match status" value="1"/>
</dbReference>
<keyword evidence="5" id="KW-0964">Secreted</keyword>
<dbReference type="AlphaFoldDB" id="A0A4Y9Y8K7"/>
<dbReference type="PANTHER" id="PTHR14218:SF15">
    <property type="entry name" value="TRIPEPTIDYL-PEPTIDASE 1"/>
    <property type="match status" value="1"/>
</dbReference>
<feature type="binding site" evidence="15">
    <location>
        <position position="641"/>
    </location>
    <ligand>
        <name>Ca(2+)</name>
        <dbReference type="ChEBI" id="CHEBI:29108"/>
    </ligand>
</feature>
<evidence type="ECO:0000256" key="7">
    <source>
        <dbReference type="ARBA" id="ARBA00022723"/>
    </source>
</evidence>
<reference evidence="18 19" key="1">
    <citation type="submission" date="2019-02" db="EMBL/GenBank/DDBJ databases">
        <title>Genome sequencing of the rare red list fungi Dentipellis fragilis.</title>
        <authorList>
            <person name="Buettner E."/>
            <person name="Kellner H."/>
        </authorList>
    </citation>
    <scope>NUCLEOTIDE SEQUENCE [LARGE SCALE GENOMIC DNA]</scope>
    <source>
        <strain evidence="18 19">DSM 105465</strain>
    </source>
</reference>
<comment type="subcellular location">
    <subcellularLocation>
        <location evidence="3">Secreted</location>
        <location evidence="3">Extracellular space</location>
    </subcellularLocation>
</comment>
<evidence type="ECO:0000256" key="12">
    <source>
        <dbReference type="ARBA" id="ARBA00023026"/>
    </source>
</evidence>
<accession>A0A4Y9Y8K7</accession>
<evidence type="ECO:0000256" key="6">
    <source>
        <dbReference type="ARBA" id="ARBA00022670"/>
    </source>
</evidence>
<dbReference type="PROSITE" id="PS51695">
    <property type="entry name" value="SEDOLISIN"/>
    <property type="match status" value="1"/>
</dbReference>
<feature type="active site" description="Charge relay system" evidence="15">
    <location>
        <position position="341"/>
    </location>
</feature>
<dbReference type="STRING" id="205917.A0A4Y9Y8K7"/>
<keyword evidence="9 15" id="KW-0378">Hydrolase</keyword>
<evidence type="ECO:0000256" key="11">
    <source>
        <dbReference type="ARBA" id="ARBA00022837"/>
    </source>
</evidence>
<feature type="domain" description="Peptidase S53" evidence="17">
    <location>
        <begin position="261"/>
        <end position="661"/>
    </location>
</feature>
<feature type="active site" description="Charge relay system" evidence="15">
    <location>
        <position position="337"/>
    </location>
</feature>
<keyword evidence="8" id="KW-0732">Signal</keyword>
<evidence type="ECO:0000259" key="17">
    <source>
        <dbReference type="PROSITE" id="PS51695"/>
    </source>
</evidence>
<feature type="region of interest" description="Disordered" evidence="16">
    <location>
        <begin position="224"/>
        <end position="243"/>
    </location>
</feature>
<feature type="region of interest" description="Disordered" evidence="16">
    <location>
        <begin position="34"/>
        <end position="65"/>
    </location>
</feature>
<evidence type="ECO:0000256" key="3">
    <source>
        <dbReference type="ARBA" id="ARBA00004239"/>
    </source>
</evidence>
<dbReference type="GO" id="GO:0005576">
    <property type="term" value="C:extracellular region"/>
    <property type="evidence" value="ECO:0007669"/>
    <property type="project" value="UniProtKB-SubCell"/>
</dbReference>
<comment type="caution">
    <text evidence="18">The sequence shown here is derived from an EMBL/GenBank/DDBJ whole genome shotgun (WGS) entry which is preliminary data.</text>
</comment>
<evidence type="ECO:0000256" key="16">
    <source>
        <dbReference type="SAM" id="MobiDB-lite"/>
    </source>
</evidence>
<keyword evidence="12" id="KW-0843">Virulence</keyword>
<evidence type="ECO:0000256" key="4">
    <source>
        <dbReference type="ARBA" id="ARBA00012462"/>
    </source>
</evidence>
<comment type="function">
    <text evidence="2">Secreted tripeptidyl-peptidase which degrades proteins at acidic pHs and is involved in virulence.</text>
</comment>
<feature type="binding site" evidence="15">
    <location>
        <position position="599"/>
    </location>
    <ligand>
        <name>Ca(2+)</name>
        <dbReference type="ChEBI" id="CHEBI:29108"/>
    </ligand>
</feature>
<evidence type="ECO:0000256" key="14">
    <source>
        <dbReference type="ARBA" id="ARBA00023180"/>
    </source>
</evidence>
<dbReference type="Proteomes" id="UP000298327">
    <property type="component" value="Unassembled WGS sequence"/>
</dbReference>
<name>A0A4Y9Y8K7_9AGAM</name>
<evidence type="ECO:0000256" key="8">
    <source>
        <dbReference type="ARBA" id="ARBA00022729"/>
    </source>
</evidence>
<dbReference type="CDD" id="cd11377">
    <property type="entry name" value="Pro-peptidase_S53"/>
    <property type="match status" value="1"/>
</dbReference>
<dbReference type="Gene3D" id="3.40.50.200">
    <property type="entry name" value="Peptidase S8/S53 domain"/>
    <property type="match status" value="1"/>
</dbReference>
<dbReference type="InterPro" id="IPR050819">
    <property type="entry name" value="Tripeptidyl-peptidase_I"/>
</dbReference>
<evidence type="ECO:0000256" key="2">
    <source>
        <dbReference type="ARBA" id="ARBA00002451"/>
    </source>
</evidence>
<dbReference type="GO" id="GO:0046872">
    <property type="term" value="F:metal ion binding"/>
    <property type="evidence" value="ECO:0007669"/>
    <property type="project" value="UniProtKB-UniRule"/>
</dbReference>
<keyword evidence="7 15" id="KW-0479">Metal-binding</keyword>
<comment type="catalytic activity">
    <reaction evidence="1">
        <text>Release of an N-terminal tripeptide from a polypeptide.</text>
        <dbReference type="EC" id="3.4.14.10"/>
    </reaction>
</comment>
<keyword evidence="11 15" id="KW-0106">Calcium</keyword>